<comment type="subcellular location">
    <subcellularLocation>
        <location evidence="1 12">Golgi apparatus</location>
        <location evidence="1 12">Golgi stack membrane</location>
        <topology evidence="1 12">Single-pass type II membrane protein</topology>
    </subcellularLocation>
</comment>
<evidence type="ECO:0000256" key="8">
    <source>
        <dbReference type="ARBA" id="ARBA00022989"/>
    </source>
</evidence>
<dbReference type="GO" id="GO:0008417">
    <property type="term" value="F:fucosyltransferase activity"/>
    <property type="evidence" value="ECO:0007669"/>
    <property type="project" value="InterPro"/>
</dbReference>
<dbReference type="Proteomes" id="UP001153714">
    <property type="component" value="Chromosome 1"/>
</dbReference>
<reference evidence="15" key="2">
    <citation type="submission" date="2022-10" db="EMBL/GenBank/DDBJ databases">
        <authorList>
            <consortium name="ENA_rothamsted_submissions"/>
            <consortium name="culmorum"/>
            <person name="King R."/>
        </authorList>
    </citation>
    <scope>NUCLEOTIDE SEQUENCE</scope>
</reference>
<keyword evidence="5 12" id="KW-0808">Transferase</keyword>
<evidence type="ECO:0000313" key="16">
    <source>
        <dbReference type="Proteomes" id="UP001153714"/>
    </source>
</evidence>
<feature type="transmembrane region" description="Helical" evidence="12">
    <location>
        <begin position="19"/>
        <end position="42"/>
    </location>
</feature>
<proteinExistence type="inferred from homology"/>
<dbReference type="InterPro" id="IPR055270">
    <property type="entry name" value="Glyco_tran_10_C"/>
</dbReference>
<gene>
    <name evidence="15" type="ORF">DIATSA_LOCUS780</name>
</gene>
<feature type="domain" description="Fucosyltransferase C-terminal" evidence="13">
    <location>
        <begin position="218"/>
        <end position="319"/>
    </location>
</feature>
<evidence type="ECO:0000256" key="1">
    <source>
        <dbReference type="ARBA" id="ARBA00004447"/>
    </source>
</evidence>
<comment type="similarity">
    <text evidence="3 12">Belongs to the glycosyltransferase 10 family.</text>
</comment>
<dbReference type="InterPro" id="IPR038577">
    <property type="entry name" value="GT10-like_C_sf"/>
</dbReference>
<evidence type="ECO:0000259" key="13">
    <source>
        <dbReference type="Pfam" id="PF00852"/>
    </source>
</evidence>
<comment type="pathway">
    <text evidence="2">Protein modification; protein glycosylation.</text>
</comment>
<evidence type="ECO:0000256" key="11">
    <source>
        <dbReference type="ARBA" id="ARBA00023180"/>
    </source>
</evidence>
<evidence type="ECO:0000256" key="7">
    <source>
        <dbReference type="ARBA" id="ARBA00022968"/>
    </source>
</evidence>
<sequence>MYTYYIKDMIFVSGSKANLIKLCLLILLLLFSLMMIIVPFIIKERGLQLRQRHVRFAPDMKYILFWNHPKVKKFKSFHVKAVNEFESGQSTFIKQKCPYINCFISYNESLLNGDQSNFDAVVFDVHDISKFRINDFNFTRSPYQKFVFRSHDAADNQPICNPVFDNFFDWTWTYKLNSDVPHPFINIYNAKEKLVGPKVNMTWVKKMNHSVVPKNKFKHKDRAVICIINKCRLKHKYQDFIHELGQELKAYNYTIDTYGTCGKNKCPSGKLSECYKIAERDYYFQLVLEESTVEDYVTETVAKALSLYTVPIVLGEANFRR</sequence>
<dbReference type="Gene3D" id="3.40.50.11660">
    <property type="entry name" value="Glycosyl transferase family 10, C-terminal domain"/>
    <property type="match status" value="1"/>
</dbReference>
<dbReference type="Pfam" id="PF00852">
    <property type="entry name" value="Glyco_transf_10"/>
    <property type="match status" value="1"/>
</dbReference>
<feature type="domain" description="Fucosyltransferase N-terminal" evidence="14">
    <location>
        <begin position="60"/>
        <end position="184"/>
    </location>
</feature>
<evidence type="ECO:0000256" key="10">
    <source>
        <dbReference type="ARBA" id="ARBA00023136"/>
    </source>
</evidence>
<keyword evidence="16" id="KW-1185">Reference proteome</keyword>
<dbReference type="PANTHER" id="PTHR48438">
    <property type="entry name" value="ALPHA-(1,3)-FUCOSYLTRANSFERASE C-RELATED"/>
    <property type="match status" value="1"/>
</dbReference>
<evidence type="ECO:0000256" key="4">
    <source>
        <dbReference type="ARBA" id="ARBA00022676"/>
    </source>
</evidence>
<keyword evidence="6 12" id="KW-0812">Transmembrane</keyword>
<keyword evidence="11" id="KW-0325">Glycoprotein</keyword>
<keyword evidence="7" id="KW-0735">Signal-anchor</keyword>
<keyword evidence="4 12" id="KW-0328">Glycosyltransferase</keyword>
<keyword evidence="8 12" id="KW-1133">Transmembrane helix</keyword>
<name>A0A9N9N230_9NEOP</name>
<dbReference type="SUPFAM" id="SSF53756">
    <property type="entry name" value="UDP-Glycosyltransferase/glycogen phosphorylase"/>
    <property type="match status" value="1"/>
</dbReference>
<keyword evidence="9 12" id="KW-0333">Golgi apparatus</keyword>
<dbReference type="InterPro" id="IPR031481">
    <property type="entry name" value="Glyco_tran_10_N"/>
</dbReference>
<reference evidence="15" key="1">
    <citation type="submission" date="2021-12" db="EMBL/GenBank/DDBJ databases">
        <authorList>
            <person name="King R."/>
        </authorList>
    </citation>
    <scope>NUCLEOTIDE SEQUENCE</scope>
</reference>
<dbReference type="PANTHER" id="PTHR48438:SF1">
    <property type="entry name" value="ALPHA-(1,3)-FUCOSYLTRANSFERASE C-RELATED"/>
    <property type="match status" value="1"/>
</dbReference>
<dbReference type="Pfam" id="PF17039">
    <property type="entry name" value="Glyco_tran_10_N"/>
    <property type="match status" value="1"/>
</dbReference>
<evidence type="ECO:0000256" key="9">
    <source>
        <dbReference type="ARBA" id="ARBA00023034"/>
    </source>
</evidence>
<dbReference type="AlphaFoldDB" id="A0A9N9N230"/>
<protein>
    <recommendedName>
        <fullName evidence="12">Fucosyltransferase</fullName>
        <ecNumber evidence="12">2.4.1.-</ecNumber>
    </recommendedName>
</protein>
<dbReference type="InterPro" id="IPR001503">
    <property type="entry name" value="Glyco_trans_10"/>
</dbReference>
<accession>A0A9N9N230</accession>
<evidence type="ECO:0000256" key="3">
    <source>
        <dbReference type="ARBA" id="ARBA00008919"/>
    </source>
</evidence>
<dbReference type="OrthoDB" id="427096at2759"/>
<evidence type="ECO:0000259" key="14">
    <source>
        <dbReference type="Pfam" id="PF17039"/>
    </source>
</evidence>
<evidence type="ECO:0000256" key="2">
    <source>
        <dbReference type="ARBA" id="ARBA00004922"/>
    </source>
</evidence>
<dbReference type="GO" id="GO:0032580">
    <property type="term" value="C:Golgi cisterna membrane"/>
    <property type="evidence" value="ECO:0007669"/>
    <property type="project" value="UniProtKB-SubCell"/>
</dbReference>
<evidence type="ECO:0000256" key="12">
    <source>
        <dbReference type="RuleBase" id="RU003832"/>
    </source>
</evidence>
<evidence type="ECO:0000313" key="15">
    <source>
        <dbReference type="EMBL" id="CAG9782534.1"/>
    </source>
</evidence>
<dbReference type="EC" id="2.4.1.-" evidence="12"/>
<evidence type="ECO:0000256" key="5">
    <source>
        <dbReference type="ARBA" id="ARBA00022679"/>
    </source>
</evidence>
<organism evidence="15 16">
    <name type="scientific">Diatraea saccharalis</name>
    <name type="common">sugarcane borer</name>
    <dbReference type="NCBI Taxonomy" id="40085"/>
    <lineage>
        <taxon>Eukaryota</taxon>
        <taxon>Metazoa</taxon>
        <taxon>Ecdysozoa</taxon>
        <taxon>Arthropoda</taxon>
        <taxon>Hexapoda</taxon>
        <taxon>Insecta</taxon>
        <taxon>Pterygota</taxon>
        <taxon>Neoptera</taxon>
        <taxon>Endopterygota</taxon>
        <taxon>Lepidoptera</taxon>
        <taxon>Glossata</taxon>
        <taxon>Ditrysia</taxon>
        <taxon>Pyraloidea</taxon>
        <taxon>Crambidae</taxon>
        <taxon>Crambinae</taxon>
        <taxon>Diatraea</taxon>
    </lineage>
</organism>
<keyword evidence="10 12" id="KW-0472">Membrane</keyword>
<evidence type="ECO:0000256" key="6">
    <source>
        <dbReference type="ARBA" id="ARBA00022692"/>
    </source>
</evidence>
<dbReference type="EMBL" id="OU893332">
    <property type="protein sequence ID" value="CAG9782534.1"/>
    <property type="molecule type" value="Genomic_DNA"/>
</dbReference>